<protein>
    <submittedName>
        <fullName evidence="1">Class I SAM-dependent methyltransferase</fullName>
    </submittedName>
</protein>
<keyword evidence="1" id="KW-0808">Transferase</keyword>
<organism evidence="1 2">
    <name type="scientific">Candidatus Methanomarinus sp</name>
    <dbReference type="NCBI Taxonomy" id="3386244"/>
    <lineage>
        <taxon>Archaea</taxon>
        <taxon>Methanobacteriati</taxon>
        <taxon>Methanobacteriota</taxon>
        <taxon>Stenosarchaea group</taxon>
        <taxon>Methanomicrobia</taxon>
        <taxon>Methanosarcinales</taxon>
        <taxon>ANME-2 cluster</taxon>
        <taxon>Candidatus Methanocomedenaceae</taxon>
        <taxon>Candidatus Methanomarinus</taxon>
    </lineage>
</organism>
<dbReference type="EMBL" id="QYBA01000063">
    <property type="protein sequence ID" value="TKY92197.1"/>
    <property type="molecule type" value="Genomic_DNA"/>
</dbReference>
<evidence type="ECO:0000313" key="2">
    <source>
        <dbReference type="Proteomes" id="UP000315423"/>
    </source>
</evidence>
<sequence length="241" mass="28200">MKLKYEVLDIGSGHNPYEKADILCERYFEDFERTDHIKIDSRPFVICTLESLPFKDKTFNLITCSHVLEHVDNPRMALEEIKRVGKTAYVVTPSWIAENYMYRKRYHKSIVMSSFGKVYIIHNKFFNRKLARSGEKQALEKSSILKEKFKKFLDIFGDKQGEGVEKITGGLNKVTRILTTVISINSGAKIVLYKERNGFWNKIYGLWFLILGGVVQQIRDFALYLYYSKKQEKTLMVLKIK</sequence>
<name>A0AC61SCA8_9EURY</name>
<gene>
    <name evidence="1" type="ORF">C5S46_01935</name>
</gene>
<proteinExistence type="predicted"/>
<keyword evidence="1" id="KW-0489">Methyltransferase</keyword>
<evidence type="ECO:0000313" key="1">
    <source>
        <dbReference type="EMBL" id="TKY92197.1"/>
    </source>
</evidence>
<dbReference type="Proteomes" id="UP000315423">
    <property type="component" value="Unassembled WGS sequence"/>
</dbReference>
<accession>A0AC61SCA8</accession>
<comment type="caution">
    <text evidence="1">The sequence shown here is derived from an EMBL/GenBank/DDBJ whole genome shotgun (WGS) entry which is preliminary data.</text>
</comment>
<reference evidence="1" key="1">
    <citation type="submission" date="2018-09" db="EMBL/GenBank/DDBJ databases">
        <title>A genomic encyclopedia of anaerobic methanotrophic archaea.</title>
        <authorList>
            <person name="Skennerton C.T."/>
            <person name="Chadwick G.L."/>
            <person name="Laso-Perez R."/>
            <person name="Leu A.O."/>
            <person name="Speth D.R."/>
            <person name="Yu H."/>
            <person name="Morgan-Lang C."/>
            <person name="Hatzenpichler R."/>
            <person name="Goudeau D."/>
            <person name="Malmstrom R."/>
            <person name="Woyke T."/>
            <person name="Hallam S."/>
            <person name="Tyson G.W."/>
            <person name="Wegener G."/>
            <person name="Boetius A."/>
            <person name="Orphan V.J."/>
        </authorList>
    </citation>
    <scope>NUCLEOTIDE SEQUENCE</scope>
    <source>
        <strain evidence="1">CONS3730D10UFb2</strain>
    </source>
</reference>